<evidence type="ECO:0000313" key="4">
    <source>
        <dbReference type="EMBL" id="CDZ78163.1"/>
    </source>
</evidence>
<dbReference type="InterPro" id="IPR012893">
    <property type="entry name" value="HipA-like_C"/>
</dbReference>
<evidence type="ECO:0000256" key="2">
    <source>
        <dbReference type="ARBA" id="ARBA00022777"/>
    </source>
</evidence>
<gene>
    <name evidence="4" type="ORF">BN59_02470</name>
</gene>
<dbReference type="GO" id="GO:0016301">
    <property type="term" value="F:kinase activity"/>
    <property type="evidence" value="ECO:0007669"/>
    <property type="project" value="UniProtKB-KW"/>
</dbReference>
<keyword evidence="1" id="KW-0808">Transferase</keyword>
<feature type="domain" description="HipA-like C-terminal" evidence="3">
    <location>
        <begin position="1"/>
        <end position="58"/>
    </location>
</feature>
<dbReference type="AlphaFoldDB" id="A0A078L2D7"/>
<sequence>MSIQGIQTKLSARLKIKAACFEIVDQQGHYILKTQSSSYPELPENEALTMSLAETIGMVL</sequence>
<dbReference type="Proteomes" id="UP000044071">
    <property type="component" value="Unassembled WGS sequence"/>
</dbReference>
<accession>A0A078L2D7</accession>
<reference evidence="4 5" key="1">
    <citation type="submission" date="2014-06" db="EMBL/GenBank/DDBJ databases">
        <authorList>
            <person name="Urmite Genomes Urmite Genomes"/>
        </authorList>
    </citation>
    <scope>NUCLEOTIDE SEQUENCE [LARGE SCALE GENOMIC DNA]</scope>
</reference>
<keyword evidence="2" id="KW-0418">Kinase</keyword>
<evidence type="ECO:0000259" key="3">
    <source>
        <dbReference type="Pfam" id="PF07804"/>
    </source>
</evidence>
<organism evidence="4 5">
    <name type="scientific">Legionella massiliensis</name>
    <dbReference type="NCBI Taxonomy" id="1034943"/>
    <lineage>
        <taxon>Bacteria</taxon>
        <taxon>Pseudomonadati</taxon>
        <taxon>Pseudomonadota</taxon>
        <taxon>Gammaproteobacteria</taxon>
        <taxon>Legionellales</taxon>
        <taxon>Legionellaceae</taxon>
        <taxon>Legionella</taxon>
    </lineage>
</organism>
<name>A0A078L2D7_9GAMM</name>
<dbReference type="eggNOG" id="COG3550">
    <property type="taxonomic scope" value="Bacteria"/>
</dbReference>
<dbReference type="STRING" id="1034943.BN59_02470"/>
<keyword evidence="5" id="KW-1185">Reference proteome</keyword>
<dbReference type="RefSeq" id="WP_099909018.1">
    <property type="nucleotide sequence ID" value="NZ_CCVW01000003.1"/>
</dbReference>
<protein>
    <recommendedName>
        <fullName evidence="3">HipA-like C-terminal domain-containing protein</fullName>
    </recommendedName>
</protein>
<dbReference type="EMBL" id="CCSB01000003">
    <property type="protein sequence ID" value="CDZ78163.1"/>
    <property type="molecule type" value="Genomic_DNA"/>
</dbReference>
<evidence type="ECO:0000313" key="5">
    <source>
        <dbReference type="Proteomes" id="UP000044071"/>
    </source>
</evidence>
<dbReference type="OrthoDB" id="9805913at2"/>
<dbReference type="Pfam" id="PF07804">
    <property type="entry name" value="HipA_C"/>
    <property type="match status" value="1"/>
</dbReference>
<proteinExistence type="predicted"/>
<evidence type="ECO:0000256" key="1">
    <source>
        <dbReference type="ARBA" id="ARBA00022679"/>
    </source>
</evidence>